<evidence type="ECO:0008006" key="3">
    <source>
        <dbReference type="Google" id="ProtNLM"/>
    </source>
</evidence>
<accession>A0A6N2SV23</accession>
<proteinExistence type="predicted"/>
<sequence>MNTLVTIILVCAALIVVIAGLHLFVTGLLVRNQAVRPPLGLYLRDIPVGSHAWNAGHQAVWVLLFMGGVLGTAQGIAVITMAFMHSAGSTSTSLIFLVMGALTVAVLGWNARAGATQVALATIEEDQSSTGEA</sequence>
<organism evidence="2">
    <name type="scientific">Schaalia odontolytica</name>
    <dbReference type="NCBI Taxonomy" id="1660"/>
    <lineage>
        <taxon>Bacteria</taxon>
        <taxon>Bacillati</taxon>
        <taxon>Actinomycetota</taxon>
        <taxon>Actinomycetes</taxon>
        <taxon>Actinomycetales</taxon>
        <taxon>Actinomycetaceae</taxon>
        <taxon>Schaalia</taxon>
    </lineage>
</organism>
<keyword evidence="1" id="KW-1133">Transmembrane helix</keyword>
<evidence type="ECO:0000313" key="2">
    <source>
        <dbReference type="EMBL" id="VYS95385.1"/>
    </source>
</evidence>
<keyword evidence="1" id="KW-0472">Membrane</keyword>
<feature type="transmembrane region" description="Helical" evidence="1">
    <location>
        <begin position="90"/>
        <end position="109"/>
    </location>
</feature>
<gene>
    <name evidence="2" type="ORF">AOLFYP35_00969</name>
</gene>
<reference evidence="2" key="1">
    <citation type="submission" date="2019-11" db="EMBL/GenBank/DDBJ databases">
        <authorList>
            <person name="Feng L."/>
        </authorList>
    </citation>
    <scope>NUCLEOTIDE SEQUENCE</scope>
    <source>
        <strain evidence="2">AodontolyticusLFYP35</strain>
    </source>
</reference>
<evidence type="ECO:0000256" key="1">
    <source>
        <dbReference type="SAM" id="Phobius"/>
    </source>
</evidence>
<dbReference type="AlphaFoldDB" id="A0A6N2SV23"/>
<keyword evidence="1" id="KW-0812">Transmembrane</keyword>
<dbReference type="EMBL" id="CACRSM010000002">
    <property type="protein sequence ID" value="VYS95385.1"/>
    <property type="molecule type" value="Genomic_DNA"/>
</dbReference>
<protein>
    <recommendedName>
        <fullName evidence="3">SdpI family protein</fullName>
    </recommendedName>
</protein>
<name>A0A6N2SV23_9ACTO</name>
<feature type="transmembrane region" description="Helical" evidence="1">
    <location>
        <begin position="60"/>
        <end position="84"/>
    </location>
</feature>
<feature type="transmembrane region" description="Helical" evidence="1">
    <location>
        <begin position="6"/>
        <end position="30"/>
    </location>
</feature>